<sequence>MDHPTPFPAGKPHNPRSKSTKKDSDAKKATQLKGPSTQRVKRVFGRVINPNVQAKPTTEKTTKKSAVAREATNTTTTKTSSQTTTNVNAIQETEMTQKTPEESDSKSKKKSVSFSEIKDKIIQDGEAQRTPKRSPSVVKQRGSGTPYHTAGRCSKCRFDKLETSSYWLTQICMAESVGKHFISAAFFKLAFLAQAEPSRNIRVELRRYLARHKHLSTEQEWKDVCIDYGIMAKGDSKEDEDTGEIKAEEQVVEVHGEEQIGNEQVSEESSSLQGLVDDFEIVIAVDAA</sequence>
<organism evidence="2 3">
    <name type="scientific">Lithospermum erythrorhizon</name>
    <name type="common">Purple gromwell</name>
    <name type="synonym">Lithospermum officinale var. erythrorhizon</name>
    <dbReference type="NCBI Taxonomy" id="34254"/>
    <lineage>
        <taxon>Eukaryota</taxon>
        <taxon>Viridiplantae</taxon>
        <taxon>Streptophyta</taxon>
        <taxon>Embryophyta</taxon>
        <taxon>Tracheophyta</taxon>
        <taxon>Spermatophyta</taxon>
        <taxon>Magnoliopsida</taxon>
        <taxon>eudicotyledons</taxon>
        <taxon>Gunneridae</taxon>
        <taxon>Pentapetalae</taxon>
        <taxon>asterids</taxon>
        <taxon>lamiids</taxon>
        <taxon>Boraginales</taxon>
        <taxon>Boraginaceae</taxon>
        <taxon>Boraginoideae</taxon>
        <taxon>Lithospermeae</taxon>
        <taxon>Lithospermum</taxon>
    </lineage>
</organism>
<dbReference type="EMBL" id="BAABME010026179">
    <property type="protein sequence ID" value="GAA0173445.1"/>
    <property type="molecule type" value="Genomic_DNA"/>
</dbReference>
<evidence type="ECO:0000313" key="2">
    <source>
        <dbReference type="EMBL" id="GAA0173445.1"/>
    </source>
</evidence>
<feature type="compositionally biased region" description="Basic and acidic residues" evidence="1">
    <location>
        <begin position="116"/>
        <end position="129"/>
    </location>
</feature>
<keyword evidence="3" id="KW-1185">Reference proteome</keyword>
<proteinExistence type="predicted"/>
<name>A0AAV3RC72_LITER</name>
<comment type="caution">
    <text evidence="2">The sequence shown here is derived from an EMBL/GenBank/DDBJ whole genome shotgun (WGS) entry which is preliminary data.</text>
</comment>
<evidence type="ECO:0000256" key="1">
    <source>
        <dbReference type="SAM" id="MobiDB-lite"/>
    </source>
</evidence>
<gene>
    <name evidence="2" type="ORF">LIER_41525</name>
</gene>
<dbReference type="PANTHER" id="PTHR34468:SF3">
    <property type="entry name" value="OS03G0288900 PROTEIN"/>
    <property type="match status" value="1"/>
</dbReference>
<protein>
    <submittedName>
        <fullName evidence="2">Uncharacterized protein</fullName>
    </submittedName>
</protein>
<reference evidence="2 3" key="1">
    <citation type="submission" date="2024-01" db="EMBL/GenBank/DDBJ databases">
        <title>The complete chloroplast genome sequence of Lithospermum erythrorhizon: insights into the phylogenetic relationship among Boraginaceae species and the maternal lineages of purple gromwells.</title>
        <authorList>
            <person name="Okada T."/>
            <person name="Watanabe K."/>
        </authorList>
    </citation>
    <scope>NUCLEOTIDE SEQUENCE [LARGE SCALE GENOMIC DNA]</scope>
</reference>
<dbReference type="Proteomes" id="UP001454036">
    <property type="component" value="Unassembled WGS sequence"/>
</dbReference>
<dbReference type="AlphaFoldDB" id="A0AAV3RC72"/>
<evidence type="ECO:0000313" key="3">
    <source>
        <dbReference type="Proteomes" id="UP001454036"/>
    </source>
</evidence>
<feature type="region of interest" description="Disordered" evidence="1">
    <location>
        <begin position="1"/>
        <end position="149"/>
    </location>
</feature>
<feature type="compositionally biased region" description="Low complexity" evidence="1">
    <location>
        <begin position="72"/>
        <end position="86"/>
    </location>
</feature>
<feature type="compositionally biased region" description="Polar residues" evidence="1">
    <location>
        <begin position="87"/>
        <end position="97"/>
    </location>
</feature>
<accession>A0AAV3RC72</accession>
<dbReference type="PANTHER" id="PTHR34468">
    <property type="entry name" value="MICROTUBULE-ASSOCIATED FUTSCH-LIKE PROTEIN"/>
    <property type="match status" value="1"/>
</dbReference>